<dbReference type="GO" id="GO:0016301">
    <property type="term" value="F:kinase activity"/>
    <property type="evidence" value="ECO:0007669"/>
    <property type="project" value="UniProtKB-KW"/>
</dbReference>
<evidence type="ECO:0000256" key="2">
    <source>
        <dbReference type="ARBA" id="ARBA00022777"/>
    </source>
</evidence>
<name>X1HIM5_9ZZZZ</name>
<organism evidence="4">
    <name type="scientific">marine sediment metagenome</name>
    <dbReference type="NCBI Taxonomy" id="412755"/>
    <lineage>
        <taxon>unclassified sequences</taxon>
        <taxon>metagenomes</taxon>
        <taxon>ecological metagenomes</taxon>
    </lineage>
</organism>
<dbReference type="PANTHER" id="PTHR24421">
    <property type="entry name" value="NITRATE/NITRITE SENSOR PROTEIN NARX-RELATED"/>
    <property type="match status" value="1"/>
</dbReference>
<dbReference type="InterPro" id="IPR003594">
    <property type="entry name" value="HATPase_dom"/>
</dbReference>
<dbReference type="EMBL" id="BARU01021117">
    <property type="protein sequence ID" value="GAH56910.1"/>
    <property type="molecule type" value="Genomic_DNA"/>
</dbReference>
<sequence>RDNGKGFELPERIGDLASSGKLGLAGMQERAQLIGGTLRLQSELGKGTTVTVEVPI</sequence>
<accession>X1HIM5</accession>
<dbReference type="AlphaFoldDB" id="X1HIM5"/>
<keyword evidence="1" id="KW-0808">Transferase</keyword>
<feature type="domain" description="Histidine kinase/HSP90-like ATPase" evidence="3">
    <location>
        <begin position="1"/>
        <end position="55"/>
    </location>
</feature>
<dbReference type="Gene3D" id="3.30.565.10">
    <property type="entry name" value="Histidine kinase-like ATPase, C-terminal domain"/>
    <property type="match status" value="1"/>
</dbReference>
<keyword evidence="2" id="KW-0418">Kinase</keyword>
<dbReference type="Pfam" id="PF02518">
    <property type="entry name" value="HATPase_c"/>
    <property type="match status" value="1"/>
</dbReference>
<gene>
    <name evidence="4" type="ORF">S03H2_34585</name>
</gene>
<reference evidence="4" key="1">
    <citation type="journal article" date="2014" name="Front. Microbiol.">
        <title>High frequency of phylogenetically diverse reductive dehalogenase-homologous genes in deep subseafloor sedimentary metagenomes.</title>
        <authorList>
            <person name="Kawai M."/>
            <person name="Futagami T."/>
            <person name="Toyoda A."/>
            <person name="Takaki Y."/>
            <person name="Nishi S."/>
            <person name="Hori S."/>
            <person name="Arai W."/>
            <person name="Tsubouchi T."/>
            <person name="Morono Y."/>
            <person name="Uchiyama I."/>
            <person name="Ito T."/>
            <person name="Fujiyama A."/>
            <person name="Inagaki F."/>
            <person name="Takami H."/>
        </authorList>
    </citation>
    <scope>NUCLEOTIDE SEQUENCE</scope>
    <source>
        <strain evidence="4">Expedition CK06-06</strain>
    </source>
</reference>
<feature type="non-terminal residue" evidence="4">
    <location>
        <position position="1"/>
    </location>
</feature>
<comment type="caution">
    <text evidence="4">The sequence shown here is derived from an EMBL/GenBank/DDBJ whole genome shotgun (WGS) entry which is preliminary data.</text>
</comment>
<proteinExistence type="predicted"/>
<dbReference type="GO" id="GO:0000160">
    <property type="term" value="P:phosphorelay signal transduction system"/>
    <property type="evidence" value="ECO:0007669"/>
    <property type="project" value="UniProtKB-KW"/>
</dbReference>
<dbReference type="SUPFAM" id="SSF55874">
    <property type="entry name" value="ATPase domain of HSP90 chaperone/DNA topoisomerase II/histidine kinase"/>
    <property type="match status" value="1"/>
</dbReference>
<evidence type="ECO:0000313" key="4">
    <source>
        <dbReference type="EMBL" id="GAH56910.1"/>
    </source>
</evidence>
<dbReference type="InterPro" id="IPR050482">
    <property type="entry name" value="Sensor_HK_TwoCompSys"/>
</dbReference>
<evidence type="ECO:0000259" key="3">
    <source>
        <dbReference type="Pfam" id="PF02518"/>
    </source>
</evidence>
<dbReference type="InterPro" id="IPR036890">
    <property type="entry name" value="HATPase_C_sf"/>
</dbReference>
<protein>
    <recommendedName>
        <fullName evidence="3">Histidine kinase/HSP90-like ATPase domain-containing protein</fullName>
    </recommendedName>
</protein>
<evidence type="ECO:0000256" key="1">
    <source>
        <dbReference type="ARBA" id="ARBA00022679"/>
    </source>
</evidence>